<evidence type="ECO:0000313" key="1">
    <source>
        <dbReference type="EMBL" id="TGL61538.1"/>
    </source>
</evidence>
<gene>
    <name evidence="1" type="ORF">EHQ58_05170</name>
</gene>
<keyword evidence="2" id="KW-1185">Reference proteome</keyword>
<accession>A0A4R9K5N2</accession>
<name>A0A4R9K5N2_9LEPT</name>
<dbReference type="RefSeq" id="WP_135622816.1">
    <property type="nucleotide sequence ID" value="NZ_RQGD01000015.1"/>
</dbReference>
<sequence length="305" mass="35915">MKNITKWQHIVPRFYLKEFKNEKNLIEIYDIIKKKFNPPKGTKPLCAEYFYYAAETGIQDTISQEVEAFFQNYETPISNFIPFIKEIVLGNSEITFDEKYILSLLMSMLYLRNNKTRSHIKHLTSDISSKTLKGILNVKGKDRFFSDYERDTGIIIDQKERDEFLLNLEKDFFKIEVDNIPHIEFLSKIPNFANLLCSQNWIIYISRIDENFITSDTPIISKNLENWDTQFGVPALAKSYFFSLTPKIFIRTYYDTQNTKKATKRKNLYNLSDAKIVKELNTIIAINSEKLLFGRKQLDLKKVLT</sequence>
<evidence type="ECO:0000313" key="2">
    <source>
        <dbReference type="Proteomes" id="UP000297693"/>
    </source>
</evidence>
<protein>
    <submittedName>
        <fullName evidence="1">DUF4238 domain-containing protein</fullName>
    </submittedName>
</protein>
<dbReference type="Proteomes" id="UP000297693">
    <property type="component" value="Unassembled WGS sequence"/>
</dbReference>
<dbReference type="AlphaFoldDB" id="A0A4R9K5N2"/>
<dbReference type="Pfam" id="PF14022">
    <property type="entry name" value="DUF4238"/>
    <property type="match status" value="1"/>
</dbReference>
<proteinExistence type="predicted"/>
<dbReference type="InterPro" id="IPR025332">
    <property type="entry name" value="DUF4238"/>
</dbReference>
<comment type="caution">
    <text evidence="1">The sequence shown here is derived from an EMBL/GenBank/DDBJ whole genome shotgun (WGS) entry which is preliminary data.</text>
</comment>
<dbReference type="OrthoDB" id="581042at2"/>
<dbReference type="EMBL" id="RQGD01000015">
    <property type="protein sequence ID" value="TGL61538.1"/>
    <property type="molecule type" value="Genomic_DNA"/>
</dbReference>
<reference evidence="1" key="1">
    <citation type="journal article" date="2019" name="PLoS Negl. Trop. Dis.">
        <title>Revisiting the worldwide diversity of Leptospira species in the environment.</title>
        <authorList>
            <person name="Vincent A.T."/>
            <person name="Schiettekatte O."/>
            <person name="Bourhy P."/>
            <person name="Veyrier F.J."/>
            <person name="Picardeau M."/>
        </authorList>
    </citation>
    <scope>NUCLEOTIDE SEQUENCE [LARGE SCALE GENOMIC DNA]</scope>
    <source>
        <strain evidence="1">201702476</strain>
    </source>
</reference>
<organism evidence="1 2">
    <name type="scientific">Leptospira ognonensis</name>
    <dbReference type="NCBI Taxonomy" id="2484945"/>
    <lineage>
        <taxon>Bacteria</taxon>
        <taxon>Pseudomonadati</taxon>
        <taxon>Spirochaetota</taxon>
        <taxon>Spirochaetia</taxon>
        <taxon>Leptospirales</taxon>
        <taxon>Leptospiraceae</taxon>
        <taxon>Leptospira</taxon>
    </lineage>
</organism>